<keyword evidence="10 12" id="KW-1133">Transmembrane helix</keyword>
<keyword evidence="5 12" id="KW-0813">Transport</keyword>
<evidence type="ECO:0000256" key="4">
    <source>
        <dbReference type="ARBA" id="ARBA00016461"/>
    </source>
</evidence>
<keyword evidence="11 12" id="KW-0472">Membrane</keyword>
<keyword evidence="7 12" id="KW-0997">Cell inner membrane</keyword>
<protein>
    <recommendedName>
        <fullName evidence="4 12">Heme exporter protein D</fullName>
    </recommendedName>
</protein>
<gene>
    <name evidence="13" type="ORF">EV666_103123</name>
</gene>
<proteinExistence type="inferred from homology"/>
<organism evidence="13 14">
    <name type="scientific">Camelimonas lactis</name>
    <dbReference type="NCBI Taxonomy" id="659006"/>
    <lineage>
        <taxon>Bacteria</taxon>
        <taxon>Pseudomonadati</taxon>
        <taxon>Pseudomonadota</taxon>
        <taxon>Alphaproteobacteria</taxon>
        <taxon>Hyphomicrobiales</taxon>
        <taxon>Chelatococcaceae</taxon>
        <taxon>Camelimonas</taxon>
    </lineage>
</organism>
<reference evidence="13 14" key="1">
    <citation type="submission" date="2019-03" db="EMBL/GenBank/DDBJ databases">
        <title>Genomic Encyclopedia of Type Strains, Phase IV (KMG-IV): sequencing the most valuable type-strain genomes for metagenomic binning, comparative biology and taxonomic classification.</title>
        <authorList>
            <person name="Goeker M."/>
        </authorList>
    </citation>
    <scope>NUCLEOTIDE SEQUENCE [LARGE SCALE GENOMIC DNA]</scope>
    <source>
        <strain evidence="13 14">DSM 22958</strain>
    </source>
</reference>
<dbReference type="InterPro" id="IPR007078">
    <property type="entry name" value="Haem_export_protD_CcmD"/>
</dbReference>
<comment type="function">
    <text evidence="1 12">Required for the export of heme to the periplasm for the biogenesis of c-type cytochromes.</text>
</comment>
<dbReference type="GO" id="GO:0017004">
    <property type="term" value="P:cytochrome complex assembly"/>
    <property type="evidence" value="ECO:0007669"/>
    <property type="project" value="UniProtKB-KW"/>
</dbReference>
<evidence type="ECO:0000256" key="3">
    <source>
        <dbReference type="ARBA" id="ARBA00008741"/>
    </source>
</evidence>
<feature type="transmembrane region" description="Helical" evidence="12">
    <location>
        <begin position="6"/>
        <end position="29"/>
    </location>
</feature>
<evidence type="ECO:0000256" key="8">
    <source>
        <dbReference type="ARBA" id="ARBA00022692"/>
    </source>
</evidence>
<comment type="subcellular location">
    <subcellularLocation>
        <location evidence="2 12">Cell inner membrane</location>
        <topology evidence="2 12">Single-pass membrane protein</topology>
    </subcellularLocation>
</comment>
<evidence type="ECO:0000256" key="6">
    <source>
        <dbReference type="ARBA" id="ARBA00022475"/>
    </source>
</evidence>
<evidence type="ECO:0000256" key="2">
    <source>
        <dbReference type="ARBA" id="ARBA00004377"/>
    </source>
</evidence>
<evidence type="ECO:0000256" key="5">
    <source>
        <dbReference type="ARBA" id="ARBA00022448"/>
    </source>
</evidence>
<evidence type="ECO:0000256" key="9">
    <source>
        <dbReference type="ARBA" id="ARBA00022748"/>
    </source>
</evidence>
<dbReference type="RefSeq" id="WP_132004084.1">
    <property type="nucleotide sequence ID" value="NZ_JBHUNN010000002.1"/>
</dbReference>
<evidence type="ECO:0000256" key="12">
    <source>
        <dbReference type="RuleBase" id="RU363101"/>
    </source>
</evidence>
<dbReference type="EMBL" id="SLWL01000003">
    <property type="protein sequence ID" value="TCO14615.1"/>
    <property type="molecule type" value="Genomic_DNA"/>
</dbReference>
<dbReference type="Pfam" id="PF04995">
    <property type="entry name" value="CcmD"/>
    <property type="match status" value="1"/>
</dbReference>
<evidence type="ECO:0000313" key="14">
    <source>
        <dbReference type="Proteomes" id="UP000294881"/>
    </source>
</evidence>
<evidence type="ECO:0000256" key="7">
    <source>
        <dbReference type="ARBA" id="ARBA00022519"/>
    </source>
</evidence>
<keyword evidence="8 12" id="KW-0812">Transmembrane</keyword>
<comment type="similarity">
    <text evidence="3 12">Belongs to the CcmD/CycX/HelD family.</text>
</comment>
<comment type="caution">
    <text evidence="13">The sequence shown here is derived from an EMBL/GenBank/DDBJ whole genome shotgun (WGS) entry which is preliminary data.</text>
</comment>
<keyword evidence="14" id="KW-1185">Reference proteome</keyword>
<evidence type="ECO:0000256" key="1">
    <source>
        <dbReference type="ARBA" id="ARBA00002442"/>
    </source>
</evidence>
<sequence length="64" mass="6779">MTGTYAGYVLAAYAVAFVLMAGLTLWTVLGARQAKRELARTEAESALFSARRTGAAAPGRRTQS</sequence>
<evidence type="ECO:0000256" key="10">
    <source>
        <dbReference type="ARBA" id="ARBA00022989"/>
    </source>
</evidence>
<evidence type="ECO:0000256" key="11">
    <source>
        <dbReference type="ARBA" id="ARBA00023136"/>
    </source>
</evidence>
<keyword evidence="6 12" id="KW-1003">Cell membrane</keyword>
<dbReference type="AlphaFoldDB" id="A0A4R2GVD7"/>
<evidence type="ECO:0000313" key="13">
    <source>
        <dbReference type="EMBL" id="TCO14615.1"/>
    </source>
</evidence>
<dbReference type="GO" id="GO:0015886">
    <property type="term" value="P:heme transport"/>
    <property type="evidence" value="ECO:0007669"/>
    <property type="project" value="InterPro"/>
</dbReference>
<accession>A0A4R2GVD7</accession>
<dbReference type="Proteomes" id="UP000294881">
    <property type="component" value="Unassembled WGS sequence"/>
</dbReference>
<dbReference type="GO" id="GO:0005886">
    <property type="term" value="C:plasma membrane"/>
    <property type="evidence" value="ECO:0007669"/>
    <property type="project" value="UniProtKB-SubCell"/>
</dbReference>
<dbReference type="NCBIfam" id="TIGR03141">
    <property type="entry name" value="cytochro_ccmD"/>
    <property type="match status" value="1"/>
</dbReference>
<keyword evidence="9 12" id="KW-0201">Cytochrome c-type biogenesis</keyword>
<name>A0A4R2GVD7_9HYPH</name>